<dbReference type="Pfam" id="PF01875">
    <property type="entry name" value="Memo"/>
    <property type="match status" value="1"/>
</dbReference>
<dbReference type="Proteomes" id="UP000183317">
    <property type="component" value="Unassembled WGS sequence"/>
</dbReference>
<accession>A0A1F5MFM5</accession>
<dbReference type="PANTHER" id="PTHR11060:SF0">
    <property type="entry name" value="PROTEIN MEMO1"/>
    <property type="match status" value="1"/>
</dbReference>
<comment type="similarity">
    <text evidence="1">Belongs to the MEMO1 family.</text>
</comment>
<proteinExistence type="inferred from homology"/>
<dbReference type="InterPro" id="IPR002737">
    <property type="entry name" value="MEMO1_fam"/>
</dbReference>
<dbReference type="NCBIfam" id="TIGR04336">
    <property type="entry name" value="AmmeMemoSam_B"/>
    <property type="match status" value="1"/>
</dbReference>
<dbReference type="PANTHER" id="PTHR11060">
    <property type="entry name" value="PROTEIN MEMO1"/>
    <property type="match status" value="1"/>
</dbReference>
<name>A0A1F5MFM5_9BACT</name>
<dbReference type="CDD" id="cd07361">
    <property type="entry name" value="MEMO_like"/>
    <property type="match status" value="1"/>
</dbReference>
<evidence type="ECO:0000313" key="3">
    <source>
        <dbReference type="Proteomes" id="UP000183317"/>
    </source>
</evidence>
<dbReference type="EMBL" id="MFDU01000035">
    <property type="protein sequence ID" value="OGE64166.1"/>
    <property type="molecule type" value="Genomic_DNA"/>
</dbReference>
<evidence type="ECO:0000313" key="2">
    <source>
        <dbReference type="EMBL" id="OGE64166.1"/>
    </source>
</evidence>
<comment type="caution">
    <text evidence="2">The sequence shown here is derived from an EMBL/GenBank/DDBJ whole genome shotgun (WGS) entry which is preliminary data.</text>
</comment>
<organism evidence="2 3">
    <name type="scientific">Candidatus Daviesbacteria bacterium RIFCSPLOWO2_02_FULL_36_8</name>
    <dbReference type="NCBI Taxonomy" id="1797793"/>
    <lineage>
        <taxon>Bacteria</taxon>
        <taxon>Candidatus Daviesiibacteriota</taxon>
    </lineage>
</organism>
<dbReference type="Gene3D" id="3.40.830.10">
    <property type="entry name" value="LigB-like"/>
    <property type="match status" value="1"/>
</dbReference>
<protein>
    <submittedName>
        <fullName evidence="2">AmmeMemoRadiSam system protein B</fullName>
    </submittedName>
</protein>
<reference evidence="2 3" key="1">
    <citation type="journal article" date="2016" name="Nat. Commun.">
        <title>Thousands of microbial genomes shed light on interconnected biogeochemical processes in an aquifer system.</title>
        <authorList>
            <person name="Anantharaman K."/>
            <person name="Brown C.T."/>
            <person name="Hug L.A."/>
            <person name="Sharon I."/>
            <person name="Castelle C.J."/>
            <person name="Probst A.J."/>
            <person name="Thomas B.C."/>
            <person name="Singh A."/>
            <person name="Wilkins M.J."/>
            <person name="Karaoz U."/>
            <person name="Brodie E.L."/>
            <person name="Williams K.H."/>
            <person name="Hubbard S.S."/>
            <person name="Banfield J.F."/>
        </authorList>
    </citation>
    <scope>NUCLEOTIDE SEQUENCE [LARGE SCALE GENOMIC DNA]</scope>
</reference>
<gene>
    <name evidence="2" type="ORF">A3J13_00050</name>
</gene>
<dbReference type="AlphaFoldDB" id="A0A1F5MFM5"/>
<feature type="non-terminal residue" evidence="2">
    <location>
        <position position="325"/>
    </location>
</feature>
<sequence>MRRYIPLLIILCVVIGGVLFESKRSYSRIEHSSHLFDPAFFNQAYDKGQQYKEVVNGQIFGGIIPHHLLAAPLIAGFFEGMANQKVTTVILLSPNHHGVGKYNIASSKGVWTTIFGDLETDTSKVIQLENYKAAFVTEDVFDTEHGIYGITPFIKKTFPNAKMIPIVIKGGTPKQECDKLVQALNNLADNQTIILVSSDFSHYLTSDQADIHDKESIPAIESFDTDKVFNIDYEKNIDSPESVYTLLKVMQLKKATVPILIENTNSAKLTGHPEVQSTTSYLTMYFTNQKNSLSIDLIFDYVDPEQASKKNTNPEEYTIIATGDI</sequence>
<evidence type="ECO:0000256" key="1">
    <source>
        <dbReference type="ARBA" id="ARBA00006315"/>
    </source>
</evidence>